<dbReference type="InterPro" id="IPR001750">
    <property type="entry name" value="ND/Mrp_TM"/>
</dbReference>
<evidence type="ECO:0000256" key="4">
    <source>
        <dbReference type="ARBA" id="ARBA00023136"/>
    </source>
</evidence>
<dbReference type="EMBL" id="AP027080">
    <property type="protein sequence ID" value="BDU72800.1"/>
    <property type="molecule type" value="Genomic_DNA"/>
</dbReference>
<feature type="transmembrane region" description="Helical" evidence="6">
    <location>
        <begin position="941"/>
        <end position="960"/>
    </location>
</feature>
<gene>
    <name evidence="9" type="ORF">METEAL_19740</name>
</gene>
<feature type="transmembrane region" description="Helical" evidence="6">
    <location>
        <begin position="773"/>
        <end position="794"/>
    </location>
</feature>
<feature type="transmembrane region" description="Helical" evidence="6">
    <location>
        <begin position="235"/>
        <end position="257"/>
    </location>
</feature>
<feature type="domain" description="NADH-Ubiquinone oxidoreductase (complex I) chain 5 N-terminal" evidence="8">
    <location>
        <begin position="69"/>
        <end position="111"/>
    </location>
</feature>
<feature type="transmembrane region" description="Helical" evidence="6">
    <location>
        <begin position="364"/>
        <end position="388"/>
    </location>
</feature>
<dbReference type="KEGG" id="msil:METEAL_19740"/>
<feature type="transmembrane region" description="Helical" evidence="6">
    <location>
        <begin position="6"/>
        <end position="29"/>
    </location>
</feature>
<accession>A0AA48K963</accession>
<comment type="subcellular location">
    <subcellularLocation>
        <location evidence="1">Endomembrane system</location>
        <topology evidence="1">Multi-pass membrane protein</topology>
    </subcellularLocation>
    <subcellularLocation>
        <location evidence="5">Membrane</location>
        <topology evidence="5">Multi-pass membrane protein</topology>
    </subcellularLocation>
</comment>
<evidence type="ECO:0000259" key="7">
    <source>
        <dbReference type="Pfam" id="PF00361"/>
    </source>
</evidence>
<feature type="transmembrane region" description="Helical" evidence="6">
    <location>
        <begin position="689"/>
        <end position="708"/>
    </location>
</feature>
<feature type="domain" description="NADH:quinone oxidoreductase/Mrp antiporter transmembrane" evidence="7">
    <location>
        <begin position="715"/>
        <end position="911"/>
    </location>
</feature>
<dbReference type="Pfam" id="PF00662">
    <property type="entry name" value="Proton_antipo_N"/>
    <property type="match status" value="1"/>
</dbReference>
<dbReference type="Pfam" id="PF00361">
    <property type="entry name" value="Proton_antipo_M"/>
    <property type="match status" value="2"/>
</dbReference>
<feature type="transmembrane region" description="Helical" evidence="6">
    <location>
        <begin position="866"/>
        <end position="889"/>
    </location>
</feature>
<organism evidence="9 10">
    <name type="scientific">Mesoterricola silvestris</name>
    <dbReference type="NCBI Taxonomy" id="2927979"/>
    <lineage>
        <taxon>Bacteria</taxon>
        <taxon>Pseudomonadati</taxon>
        <taxon>Acidobacteriota</taxon>
        <taxon>Holophagae</taxon>
        <taxon>Holophagales</taxon>
        <taxon>Holophagaceae</taxon>
        <taxon>Mesoterricola</taxon>
    </lineage>
</organism>
<keyword evidence="4 6" id="KW-0472">Membrane</keyword>
<protein>
    <submittedName>
        <fullName evidence="9">Uncharacterized protein</fullName>
    </submittedName>
</protein>
<feature type="transmembrane region" description="Helical" evidence="6">
    <location>
        <begin position="715"/>
        <end position="738"/>
    </location>
</feature>
<dbReference type="Proteomes" id="UP001238179">
    <property type="component" value="Chromosome"/>
</dbReference>
<evidence type="ECO:0000313" key="10">
    <source>
        <dbReference type="Proteomes" id="UP001238179"/>
    </source>
</evidence>
<keyword evidence="2 5" id="KW-0812">Transmembrane</keyword>
<feature type="transmembrane region" description="Helical" evidence="6">
    <location>
        <begin position="744"/>
        <end position="766"/>
    </location>
</feature>
<feature type="transmembrane region" description="Helical" evidence="6">
    <location>
        <begin position="263"/>
        <end position="284"/>
    </location>
</feature>
<keyword evidence="10" id="KW-1185">Reference proteome</keyword>
<dbReference type="RefSeq" id="WP_316415712.1">
    <property type="nucleotide sequence ID" value="NZ_AP027080.1"/>
</dbReference>
<feature type="transmembrane region" description="Helical" evidence="6">
    <location>
        <begin position="36"/>
        <end position="57"/>
    </location>
</feature>
<feature type="transmembrane region" description="Helical" evidence="6">
    <location>
        <begin position="494"/>
        <end position="515"/>
    </location>
</feature>
<dbReference type="InterPro" id="IPR001516">
    <property type="entry name" value="Proton_antipo_N"/>
</dbReference>
<evidence type="ECO:0000256" key="6">
    <source>
        <dbReference type="SAM" id="Phobius"/>
    </source>
</evidence>
<evidence type="ECO:0000256" key="1">
    <source>
        <dbReference type="ARBA" id="ARBA00004127"/>
    </source>
</evidence>
<proteinExistence type="predicted"/>
<evidence type="ECO:0000313" key="9">
    <source>
        <dbReference type="EMBL" id="BDU72800.1"/>
    </source>
</evidence>
<feature type="transmembrane region" description="Helical" evidence="6">
    <location>
        <begin position="304"/>
        <end position="322"/>
    </location>
</feature>
<keyword evidence="3 6" id="KW-1133">Transmembrane helix</keyword>
<feature type="transmembrane region" description="Helical" evidence="6">
    <location>
        <begin position="901"/>
        <end position="921"/>
    </location>
</feature>
<feature type="transmembrane region" description="Helical" evidence="6">
    <location>
        <begin position="110"/>
        <end position="128"/>
    </location>
</feature>
<feature type="transmembrane region" description="Helical" evidence="6">
    <location>
        <begin position="77"/>
        <end position="98"/>
    </location>
</feature>
<feature type="transmembrane region" description="Helical" evidence="6">
    <location>
        <begin position="400"/>
        <end position="419"/>
    </location>
</feature>
<feature type="transmembrane region" description="Helical" evidence="6">
    <location>
        <begin position="196"/>
        <end position="214"/>
    </location>
</feature>
<sequence length="966" mass="99230">MNDSLLILFPLAALLGGILLQGLLAGVLSPRGKGRLAFTAVLAALAGVGLALGRGRVLEASFGAWDGPIRLAYHVDGLSLLFALMGTGIGAAVLLYAVSYMEEERANTRFYSLVLLFIAGLVHLVYTADLFLLYVSWEVVGLCSFLLVGFWYRKEEAAYGARKVLTMTHLAGYGLLAAVILLFARTGSTLWTDPRVQGAFTTGLFLLVLGACLAKSVQFPLHTWIPDAMAAPTPVSALLHAACYVKAGVYLIARLHAFGPWPVAWGAVLAWLGAATIVVGALLALSQRDLKRLLAYSTVSQIGYMMLGLGLGTPLAVAAGLLHCLNHGLFKGGLFLCAGAVQHATGTRDMERLGGLGKRMPRTLALWLVVAGSIAGVPLLNGFVSKWLIYNAALEAGQPLLALVPWVGSILTVFMFLKATTGVFLGPETPDAAHAHEASGGMLAGIGVLAAGCVVLGTAPQLAMRFLINPLLPALGFAPLTGVGWFGLATGQGSWYASAGFLLGLVAMAFGLLVFSLARPARGVVAAGASGVFTGGEPTDGRLGAGDFARILADALGPFYRGVDVDRFYLLLWRALNRVGAGLDALSRGAEGRAPVLLAAFCVALGLAGGFVPSGPVRELPVPPFLAAAVAVAWLGLAAAGRGRVPFLLAGFLALAGMVLAHGLVRGVLLEAAAVAALLALTRDQGSRAYLAAVLLSAVGTLGGALAAEHGLPRLAMALLLPGLGIKIGLVPLSLWLTRVAERAPVLVTGLIIAVVDVAALTELLAEPGRFAGPAWVAFGLLSAVAGAVLALGTDNLKRFLAYSTVVDMGLLTLGVALGAGALPGVVLGAAVHALAKALLFVAASVPEAAGASLAGPRGLAARHPLAAAGFLVGALSVVGVPPTLGFGAHWRLFGAAAGHPWLLAVLLGVTMLSVAVYARAVTRFWWGGEATEPSMACPPVPRIVILVLAGLLLVLGLCGRMPWAF</sequence>
<feature type="transmembrane region" description="Helical" evidence="6">
    <location>
        <begin position="596"/>
        <end position="614"/>
    </location>
</feature>
<name>A0AA48K963_9BACT</name>
<dbReference type="PANTHER" id="PTHR43373">
    <property type="entry name" value="NA(+)/H(+) ANTIPORTER SUBUNIT"/>
    <property type="match status" value="1"/>
</dbReference>
<feature type="transmembrane region" description="Helical" evidence="6">
    <location>
        <begin position="164"/>
        <end position="184"/>
    </location>
</feature>
<dbReference type="GO" id="GO:0012505">
    <property type="term" value="C:endomembrane system"/>
    <property type="evidence" value="ECO:0007669"/>
    <property type="project" value="UniProtKB-SubCell"/>
</dbReference>
<evidence type="ECO:0000256" key="2">
    <source>
        <dbReference type="ARBA" id="ARBA00022692"/>
    </source>
</evidence>
<dbReference type="PRINTS" id="PR01434">
    <property type="entry name" value="NADHDHGNASE5"/>
</dbReference>
<dbReference type="InterPro" id="IPR050616">
    <property type="entry name" value="CPA3_Na-H_Antiporter_A"/>
</dbReference>
<reference evidence="10" key="1">
    <citation type="journal article" date="2023" name="Int. J. Syst. Evol. Microbiol.">
        <title>Mesoterricola silvestris gen. nov., sp. nov., Mesoterricola sediminis sp. nov., Geothrix oryzae sp. nov., Geothrix edaphica sp. nov., Geothrix rubra sp. nov., and Geothrix limicola sp. nov., six novel members of Acidobacteriota isolated from soils.</title>
        <authorList>
            <person name="Itoh H."/>
            <person name="Sugisawa Y."/>
            <person name="Mise K."/>
            <person name="Xu Z."/>
            <person name="Kuniyasu M."/>
            <person name="Ushijima N."/>
            <person name="Kawano K."/>
            <person name="Kobayashi E."/>
            <person name="Shiratori Y."/>
            <person name="Masuda Y."/>
            <person name="Senoo K."/>
        </authorList>
    </citation>
    <scope>NUCLEOTIDE SEQUENCE [LARGE SCALE GENOMIC DNA]</scope>
    <source>
        <strain evidence="10">W79</strain>
    </source>
</reference>
<feature type="domain" description="NADH:quinone oxidoreductase/Mrp antiporter transmembrane" evidence="7">
    <location>
        <begin position="128"/>
        <end position="412"/>
    </location>
</feature>
<feature type="transmembrane region" description="Helical" evidence="6">
    <location>
        <begin position="647"/>
        <end position="669"/>
    </location>
</feature>
<evidence type="ECO:0000256" key="5">
    <source>
        <dbReference type="RuleBase" id="RU000320"/>
    </source>
</evidence>
<dbReference type="AlphaFoldDB" id="A0AA48K963"/>
<feature type="transmembrane region" description="Helical" evidence="6">
    <location>
        <begin position="134"/>
        <end position="152"/>
    </location>
</feature>
<dbReference type="PANTHER" id="PTHR43373:SF1">
    <property type="entry name" value="NA(+)_H(+) ANTIPORTER SUBUNIT A"/>
    <property type="match status" value="1"/>
</dbReference>
<evidence type="ECO:0000256" key="3">
    <source>
        <dbReference type="ARBA" id="ARBA00022989"/>
    </source>
</evidence>
<feature type="transmembrane region" description="Helical" evidence="6">
    <location>
        <begin position="439"/>
        <end position="459"/>
    </location>
</feature>
<dbReference type="GO" id="GO:0016020">
    <property type="term" value="C:membrane"/>
    <property type="evidence" value="ECO:0007669"/>
    <property type="project" value="UniProtKB-SubCell"/>
</dbReference>
<feature type="transmembrane region" description="Helical" evidence="6">
    <location>
        <begin position="466"/>
        <end position="488"/>
    </location>
</feature>
<evidence type="ECO:0000259" key="8">
    <source>
        <dbReference type="Pfam" id="PF00662"/>
    </source>
</evidence>